<keyword evidence="1" id="KW-0805">Transcription regulation</keyword>
<dbReference type="Pfam" id="PF00440">
    <property type="entry name" value="TetR_N"/>
    <property type="match status" value="1"/>
</dbReference>
<proteinExistence type="predicted"/>
<sequence length="248" mass="26646">MADRAESRADLKKRLVAAAADLLVAEGRDAVTTRAVSTAAGVHPPTIYRLFGDMDGLLAATAADGFTRYLKQKSSRAPSADPVDDLRAGWDMHIEFGLGNPAHYLLMYGRPQPGGESDAAKEAQHLLREILERVARAGRLTIPVERAAQMVHGAGMGVTFALLALEPEERDLGVSTQTREAVIAAVTTTAADTDDNDLPPAPDSAREARRRVLALRSILDDIPATYTRGERMLLEELLDRAGLDPAEG</sequence>
<dbReference type="PANTHER" id="PTHR30055">
    <property type="entry name" value="HTH-TYPE TRANSCRIPTIONAL REGULATOR RUTR"/>
    <property type="match status" value="1"/>
</dbReference>
<dbReference type="SUPFAM" id="SSF46689">
    <property type="entry name" value="Homeodomain-like"/>
    <property type="match status" value="1"/>
</dbReference>
<evidence type="ECO:0000313" key="6">
    <source>
        <dbReference type="EMBL" id="XDQ32347.1"/>
    </source>
</evidence>
<dbReference type="PANTHER" id="PTHR30055:SF234">
    <property type="entry name" value="HTH-TYPE TRANSCRIPTIONAL REGULATOR BETI"/>
    <property type="match status" value="1"/>
</dbReference>
<dbReference type="GO" id="GO:0000976">
    <property type="term" value="F:transcription cis-regulatory region binding"/>
    <property type="evidence" value="ECO:0007669"/>
    <property type="project" value="TreeGrafter"/>
</dbReference>
<protein>
    <submittedName>
        <fullName evidence="6">TetR/AcrR family transcriptional regulator</fullName>
    </submittedName>
</protein>
<dbReference type="EMBL" id="CP163439">
    <property type="protein sequence ID" value="XDQ32347.1"/>
    <property type="molecule type" value="Genomic_DNA"/>
</dbReference>
<evidence type="ECO:0000256" key="1">
    <source>
        <dbReference type="ARBA" id="ARBA00023015"/>
    </source>
</evidence>
<name>A0AB39PQK6_9ACTN</name>
<evidence type="ECO:0000256" key="2">
    <source>
        <dbReference type="ARBA" id="ARBA00023125"/>
    </source>
</evidence>
<dbReference type="InterPro" id="IPR001647">
    <property type="entry name" value="HTH_TetR"/>
</dbReference>
<evidence type="ECO:0000256" key="4">
    <source>
        <dbReference type="PROSITE-ProRule" id="PRU00335"/>
    </source>
</evidence>
<dbReference type="InterPro" id="IPR009057">
    <property type="entry name" value="Homeodomain-like_sf"/>
</dbReference>
<dbReference type="InterPro" id="IPR050109">
    <property type="entry name" value="HTH-type_TetR-like_transc_reg"/>
</dbReference>
<feature type="DNA-binding region" description="H-T-H motif" evidence="4">
    <location>
        <begin position="32"/>
        <end position="51"/>
    </location>
</feature>
<keyword evidence="3" id="KW-0804">Transcription</keyword>
<evidence type="ECO:0000256" key="3">
    <source>
        <dbReference type="ARBA" id="ARBA00023163"/>
    </source>
</evidence>
<dbReference type="InterPro" id="IPR036271">
    <property type="entry name" value="Tet_transcr_reg_TetR-rel_C_sf"/>
</dbReference>
<evidence type="ECO:0000259" key="5">
    <source>
        <dbReference type="PROSITE" id="PS50977"/>
    </source>
</evidence>
<dbReference type="AlphaFoldDB" id="A0AB39PQK6"/>
<keyword evidence="2 4" id="KW-0238">DNA-binding</keyword>
<dbReference type="GO" id="GO:0003700">
    <property type="term" value="F:DNA-binding transcription factor activity"/>
    <property type="evidence" value="ECO:0007669"/>
    <property type="project" value="TreeGrafter"/>
</dbReference>
<dbReference type="SUPFAM" id="SSF48498">
    <property type="entry name" value="Tetracyclin repressor-like, C-terminal domain"/>
    <property type="match status" value="1"/>
</dbReference>
<accession>A0AB39PQK6</accession>
<reference evidence="6" key="1">
    <citation type="submission" date="2024-07" db="EMBL/GenBank/DDBJ databases">
        <authorList>
            <person name="Yu S.T."/>
        </authorList>
    </citation>
    <scope>NUCLEOTIDE SEQUENCE</scope>
    <source>
        <strain evidence="6">R28</strain>
    </source>
</reference>
<dbReference type="PROSITE" id="PS50977">
    <property type="entry name" value="HTH_TETR_2"/>
    <property type="match status" value="1"/>
</dbReference>
<feature type="domain" description="HTH tetR-type" evidence="5">
    <location>
        <begin position="9"/>
        <end position="69"/>
    </location>
</feature>
<dbReference type="Gene3D" id="1.10.357.10">
    <property type="entry name" value="Tetracycline Repressor, domain 2"/>
    <property type="match status" value="1"/>
</dbReference>
<dbReference type="RefSeq" id="WP_369166851.1">
    <property type="nucleotide sequence ID" value="NZ_CP163439.1"/>
</dbReference>
<gene>
    <name evidence="6" type="ORF">AB5J49_02680</name>
</gene>
<organism evidence="6">
    <name type="scientific">Streptomyces sp. R28</name>
    <dbReference type="NCBI Taxonomy" id="3238628"/>
    <lineage>
        <taxon>Bacteria</taxon>
        <taxon>Bacillati</taxon>
        <taxon>Actinomycetota</taxon>
        <taxon>Actinomycetes</taxon>
        <taxon>Kitasatosporales</taxon>
        <taxon>Streptomycetaceae</taxon>
        <taxon>Streptomyces</taxon>
    </lineage>
</organism>